<feature type="compositionally biased region" description="Basic and acidic residues" evidence="6">
    <location>
        <begin position="1015"/>
        <end position="1046"/>
    </location>
</feature>
<dbReference type="InterPro" id="IPR023167">
    <property type="entry name" value="Yap1_redox_dom_sf"/>
</dbReference>
<dbReference type="GO" id="GO:0090575">
    <property type="term" value="C:RNA polymerase II transcription regulator complex"/>
    <property type="evidence" value="ECO:0007669"/>
    <property type="project" value="TreeGrafter"/>
</dbReference>
<evidence type="ECO:0000256" key="3">
    <source>
        <dbReference type="ARBA" id="ARBA00004496"/>
    </source>
</evidence>
<dbReference type="InterPro" id="IPR019383">
    <property type="entry name" value="Golgin_A_7/ERF4"/>
</dbReference>
<feature type="compositionally biased region" description="Basic and acidic residues" evidence="6">
    <location>
        <begin position="697"/>
        <end position="726"/>
    </location>
</feature>
<dbReference type="GO" id="GO:0016020">
    <property type="term" value="C:membrane"/>
    <property type="evidence" value="ECO:0007669"/>
    <property type="project" value="UniProtKB-SubCell"/>
</dbReference>
<dbReference type="SUPFAM" id="SSF57959">
    <property type="entry name" value="Leucine zipper domain"/>
    <property type="match status" value="1"/>
</dbReference>
<dbReference type="SMART" id="SM00338">
    <property type="entry name" value="BRLZ"/>
    <property type="match status" value="1"/>
</dbReference>
<feature type="compositionally biased region" description="Basic and acidic residues" evidence="6">
    <location>
        <begin position="651"/>
        <end position="661"/>
    </location>
</feature>
<dbReference type="PANTHER" id="PTHR40621">
    <property type="entry name" value="TRANSCRIPTION FACTOR KAPC-RELATED"/>
    <property type="match status" value="1"/>
</dbReference>
<dbReference type="Gene3D" id="1.20.5.170">
    <property type="match status" value="1"/>
</dbReference>
<feature type="region of interest" description="Disordered" evidence="6">
    <location>
        <begin position="275"/>
        <end position="377"/>
    </location>
</feature>
<dbReference type="OrthoDB" id="2593073at2759"/>
<dbReference type="PROSITE" id="PS00036">
    <property type="entry name" value="BZIP_BASIC"/>
    <property type="match status" value="1"/>
</dbReference>
<organism evidence="8 9">
    <name type="scientific">Psilocybe cf. subviscida</name>
    <dbReference type="NCBI Taxonomy" id="2480587"/>
    <lineage>
        <taxon>Eukaryota</taxon>
        <taxon>Fungi</taxon>
        <taxon>Dikarya</taxon>
        <taxon>Basidiomycota</taxon>
        <taxon>Agaricomycotina</taxon>
        <taxon>Agaricomycetes</taxon>
        <taxon>Agaricomycetidae</taxon>
        <taxon>Agaricales</taxon>
        <taxon>Agaricineae</taxon>
        <taxon>Strophariaceae</taxon>
        <taxon>Psilocybe</taxon>
    </lineage>
</organism>
<gene>
    <name evidence="8" type="ORF">D9619_003307</name>
</gene>
<evidence type="ECO:0000313" key="9">
    <source>
        <dbReference type="Proteomes" id="UP000567179"/>
    </source>
</evidence>
<feature type="compositionally biased region" description="Low complexity" evidence="6">
    <location>
        <begin position="624"/>
        <end position="639"/>
    </location>
</feature>
<feature type="compositionally biased region" description="Low complexity" evidence="6">
    <location>
        <begin position="986"/>
        <end position="1012"/>
    </location>
</feature>
<proteinExistence type="predicted"/>
<protein>
    <recommendedName>
        <fullName evidence="7">BZIP domain-containing protein</fullName>
    </recommendedName>
</protein>
<dbReference type="Pfam" id="PF00170">
    <property type="entry name" value="bZIP_1"/>
    <property type="match status" value="1"/>
</dbReference>
<feature type="compositionally biased region" description="Basic and acidic residues" evidence="6">
    <location>
        <begin position="331"/>
        <end position="360"/>
    </location>
</feature>
<dbReference type="GO" id="GO:0000976">
    <property type="term" value="F:transcription cis-regulatory region binding"/>
    <property type="evidence" value="ECO:0007669"/>
    <property type="project" value="InterPro"/>
</dbReference>
<dbReference type="PANTHER" id="PTHR40621:SF6">
    <property type="entry name" value="AP-1-LIKE TRANSCRIPTION FACTOR YAP1-RELATED"/>
    <property type="match status" value="1"/>
</dbReference>
<evidence type="ECO:0000256" key="4">
    <source>
        <dbReference type="ARBA" id="ARBA00023136"/>
    </source>
</evidence>
<keyword evidence="5" id="KW-0539">Nucleus</keyword>
<evidence type="ECO:0000256" key="5">
    <source>
        <dbReference type="ARBA" id="ARBA00023242"/>
    </source>
</evidence>
<feature type="region of interest" description="Disordered" evidence="6">
    <location>
        <begin position="892"/>
        <end position="917"/>
    </location>
</feature>
<feature type="compositionally biased region" description="Pro residues" evidence="6">
    <location>
        <begin position="165"/>
        <end position="187"/>
    </location>
</feature>
<sequence length="1140" mass="122215">MAKSRTPATRRDAEHRNDSQFDDGEVLDISAFAIGQTEIIAAHEEARPGPSDATDATGRPIADSDSPLAVTPSSPNLVHSASTALPSTLSTTHTPPTPSSLVTATAAAADTTVNALNNFPIAPSPSTTPPFLTLATNTTPLSTIPASFNTSHTHTESKLQLAPPFDTPKPTSPSVQIPPMPTSPPPPPPIISSTYPFSPILTPTVSMTPVNGGAVHHPLAMHARVNSSAEDWTPEGEMASRSMHVTNLHSDVNKSMAMELEGEGEQTLVEDELGMGRRRGNSGFVIGGHRKGESSSSVGRGAGMPSVLARGHTPKAASQSSAAGESWDPLQHQDDEPNHDRDRTLLGEDVTTSRKPSEADRYDEDTSLGHGDGDIEEQDLGVSLDKHLQANSTRRRGTHANEHRKVEVPPMQAARRASHLKLDIHPPSPPPWELVDPPLDNNATAVGGGGDYYSPTGSKFRTLQSSGPRTLIPKSSYYFGPPPPDSAYGTPPTGHIGVHHPREILRIERDYSCGEVIQFAPIYPLELEGRITPTHFLESINSVNELLISAHSTKRAMFDNMLAIFSLQVSKLFLKSHFEREMLRLRKLIDDLNASLYNPFPSQQDPAINFLPTYPPNGVDPQNLSSYLPSLTPPSEDSSPSPPGSNQDDISDAHLKRKASDEDFSDGPSNKTQHTANKPAGGNSSSRRKSTGGAQAHPKDEGRLMKRKEQNRAAQRAFRERKEKHVKDLEDKVADLEAKHEQAQNENENLKDLLTRLQTENMALKQGSFTFSMPKSATAPVESPRRDTFSQVPSPAPHSALTSASTPSSSVASPSKGTNPLDWSSLTSFDPAMLNLLDDSIPQPTATAGAMQMDFGFGANTGLSSNAPYTTIASNPMFMSFASTFDSFTSPEASSSTSAATPGSTFNGNNSGNTNGSTSNSLFNFDMANLSTWPTTSPQQDGFLDDLFSGYMTGTTPMDLSMHSNSPSSISPVAHHLTPASSHVRSPLSNGASSSSSSPSIIGTSSNFLTPRDTPPTDRDSPPIVHSEEKCPKNKQELEQRIHEEGPSPFAPASLRKSSDSVLGTMISCAGSSFPKTAKSDKNIEVLSAWRSIRADPKFKDADIAELCSEFTSKARCDGTKVVLEPQGVNSILQNLAKKQ</sequence>
<comment type="caution">
    <text evidence="8">The sequence shown here is derived from an EMBL/GenBank/DDBJ whole genome shotgun (WGS) entry which is preliminary data.</text>
</comment>
<feature type="compositionally biased region" description="Polar residues" evidence="6">
    <location>
        <begin position="667"/>
        <end position="676"/>
    </location>
</feature>
<dbReference type="SUPFAM" id="SSF111430">
    <property type="entry name" value="YAP1 redox domain"/>
    <property type="match status" value="1"/>
</dbReference>
<dbReference type="PROSITE" id="PS50217">
    <property type="entry name" value="BZIP"/>
    <property type="match status" value="1"/>
</dbReference>
<dbReference type="GO" id="GO:0005737">
    <property type="term" value="C:cytoplasm"/>
    <property type="evidence" value="ECO:0007669"/>
    <property type="project" value="UniProtKB-SubCell"/>
</dbReference>
<accession>A0A8H5ETK9</accession>
<evidence type="ECO:0000256" key="1">
    <source>
        <dbReference type="ARBA" id="ARBA00004123"/>
    </source>
</evidence>
<name>A0A8H5ETK9_9AGAR</name>
<feature type="region of interest" description="Disordered" evidence="6">
    <location>
        <begin position="959"/>
        <end position="1056"/>
    </location>
</feature>
<dbReference type="CDD" id="cd14688">
    <property type="entry name" value="bZIP_YAP"/>
    <property type="match status" value="1"/>
</dbReference>
<evidence type="ECO:0000256" key="2">
    <source>
        <dbReference type="ARBA" id="ARBA00004370"/>
    </source>
</evidence>
<feature type="compositionally biased region" description="Polar residues" evidence="6">
    <location>
        <begin position="766"/>
        <end position="775"/>
    </location>
</feature>
<feature type="compositionally biased region" description="Low complexity" evidence="6">
    <location>
        <begin position="797"/>
        <end position="815"/>
    </location>
</feature>
<keyword evidence="9" id="KW-1185">Reference proteome</keyword>
<feature type="compositionally biased region" description="Low complexity" evidence="6">
    <location>
        <begin position="961"/>
        <end position="971"/>
    </location>
</feature>
<comment type="subcellular location">
    <subcellularLocation>
        <location evidence="3">Cytoplasm</location>
    </subcellularLocation>
    <subcellularLocation>
        <location evidence="2">Membrane</location>
    </subcellularLocation>
    <subcellularLocation>
        <location evidence="1">Nucleus</location>
    </subcellularLocation>
</comment>
<dbReference type="InterPro" id="IPR004827">
    <property type="entry name" value="bZIP"/>
</dbReference>
<feature type="compositionally biased region" description="Basic and acidic residues" evidence="6">
    <location>
        <begin position="9"/>
        <end position="19"/>
    </location>
</feature>
<dbReference type="InterPro" id="IPR050936">
    <property type="entry name" value="AP-1-like"/>
</dbReference>
<dbReference type="Proteomes" id="UP000567179">
    <property type="component" value="Unassembled WGS sequence"/>
</dbReference>
<feature type="domain" description="BZIP" evidence="7">
    <location>
        <begin position="701"/>
        <end position="764"/>
    </location>
</feature>
<dbReference type="Gene3D" id="1.10.238.100">
    <property type="entry name" value="YAP1 redox domain. Chain B"/>
    <property type="match status" value="1"/>
</dbReference>
<evidence type="ECO:0000313" key="8">
    <source>
        <dbReference type="EMBL" id="KAF5311877.1"/>
    </source>
</evidence>
<dbReference type="AlphaFoldDB" id="A0A8H5ETK9"/>
<keyword evidence="4" id="KW-0472">Membrane</keyword>
<feature type="region of interest" description="Disordered" evidence="6">
    <location>
        <begin position="766"/>
        <end position="818"/>
    </location>
</feature>
<reference evidence="8 9" key="1">
    <citation type="journal article" date="2020" name="ISME J.">
        <title>Uncovering the hidden diversity of litter-decomposition mechanisms in mushroom-forming fungi.</title>
        <authorList>
            <person name="Floudas D."/>
            <person name="Bentzer J."/>
            <person name="Ahren D."/>
            <person name="Johansson T."/>
            <person name="Persson P."/>
            <person name="Tunlid A."/>
        </authorList>
    </citation>
    <scope>NUCLEOTIDE SEQUENCE [LARGE SCALE GENOMIC DNA]</scope>
    <source>
        <strain evidence="8 9">CBS 101986</strain>
    </source>
</reference>
<dbReference type="EMBL" id="JAACJJ010000056">
    <property type="protein sequence ID" value="KAF5311877.1"/>
    <property type="molecule type" value="Genomic_DNA"/>
</dbReference>
<dbReference type="GO" id="GO:0001228">
    <property type="term" value="F:DNA-binding transcription activator activity, RNA polymerase II-specific"/>
    <property type="evidence" value="ECO:0007669"/>
    <property type="project" value="TreeGrafter"/>
</dbReference>
<dbReference type="InterPro" id="IPR046347">
    <property type="entry name" value="bZIP_sf"/>
</dbReference>
<feature type="region of interest" description="Disordered" evidence="6">
    <location>
        <begin position="42"/>
        <end position="81"/>
    </location>
</feature>
<dbReference type="Pfam" id="PF10256">
    <property type="entry name" value="Erf4"/>
    <property type="match status" value="1"/>
</dbReference>
<feature type="region of interest" description="Disordered" evidence="6">
    <location>
        <begin position="1"/>
        <end position="25"/>
    </location>
</feature>
<evidence type="ECO:0000259" key="7">
    <source>
        <dbReference type="PROSITE" id="PS50217"/>
    </source>
</evidence>
<feature type="region of interest" description="Disordered" evidence="6">
    <location>
        <begin position="145"/>
        <end position="187"/>
    </location>
</feature>
<evidence type="ECO:0000256" key="6">
    <source>
        <dbReference type="SAM" id="MobiDB-lite"/>
    </source>
</evidence>
<feature type="region of interest" description="Disordered" evidence="6">
    <location>
        <begin position="608"/>
        <end position="726"/>
    </location>
</feature>